<reference evidence="7 8" key="1">
    <citation type="submission" date="2016-10" db="EMBL/GenBank/DDBJ databases">
        <authorList>
            <person name="de Groot N.N."/>
        </authorList>
    </citation>
    <scope>NUCLEOTIDE SEQUENCE [LARGE SCALE GENOMIC DNA]</scope>
    <source>
        <strain evidence="7 8">CGMCC 4.5681</strain>
    </source>
</reference>
<proteinExistence type="predicted"/>
<evidence type="ECO:0000256" key="1">
    <source>
        <dbReference type="ARBA" id="ARBA00023015"/>
    </source>
</evidence>
<gene>
    <name evidence="7" type="ORF">SAMN05421874_11621</name>
</gene>
<protein>
    <submittedName>
        <fullName evidence="7">DNA-binding transcriptional regulator, AcrR family</fullName>
    </submittedName>
</protein>
<dbReference type="Pfam" id="PF00440">
    <property type="entry name" value="TetR_N"/>
    <property type="match status" value="1"/>
</dbReference>
<feature type="domain" description="HTH tetR-type" evidence="6">
    <location>
        <begin position="22"/>
        <end position="82"/>
    </location>
</feature>
<keyword evidence="1" id="KW-0805">Transcription regulation</keyword>
<dbReference type="InterPro" id="IPR023772">
    <property type="entry name" value="DNA-bd_HTH_TetR-type_CS"/>
</dbReference>
<dbReference type="Gene3D" id="1.10.10.60">
    <property type="entry name" value="Homeodomain-like"/>
    <property type="match status" value="1"/>
</dbReference>
<dbReference type="SUPFAM" id="SSF46689">
    <property type="entry name" value="Homeodomain-like"/>
    <property type="match status" value="1"/>
</dbReference>
<evidence type="ECO:0000313" key="7">
    <source>
        <dbReference type="EMBL" id="SDL11832.1"/>
    </source>
</evidence>
<dbReference type="AlphaFoldDB" id="A0A1G9HFZ5"/>
<feature type="DNA-binding region" description="H-T-H motif" evidence="4">
    <location>
        <begin position="45"/>
        <end position="64"/>
    </location>
</feature>
<name>A0A1G9HFZ5_9ACTN</name>
<organism evidence="7 8">
    <name type="scientific">Nonomuraea maritima</name>
    <dbReference type="NCBI Taxonomy" id="683260"/>
    <lineage>
        <taxon>Bacteria</taxon>
        <taxon>Bacillati</taxon>
        <taxon>Actinomycetota</taxon>
        <taxon>Actinomycetes</taxon>
        <taxon>Streptosporangiales</taxon>
        <taxon>Streptosporangiaceae</taxon>
        <taxon>Nonomuraea</taxon>
    </lineage>
</organism>
<keyword evidence="2 4" id="KW-0238">DNA-binding</keyword>
<sequence>MQIMHTVQGMESPQERRERRRAEKRQAIRMAAVKIALDDGLEAATVEAISAAADISPRTFFNYFASKEEALVMEPVWRPDELLELLERRPGDEPVFQSLQAVIRTVAVRVRQAWQDMKPFGELRRRHPELAARAAAVDETKVIETIFEAVRARPGVTGRMHARLLIIGSFGALISAVQESLETGEALEDLLDEAFTLLENGL</sequence>
<dbReference type="PANTHER" id="PTHR30055">
    <property type="entry name" value="HTH-TYPE TRANSCRIPTIONAL REGULATOR RUTR"/>
    <property type="match status" value="1"/>
</dbReference>
<dbReference type="GO" id="GO:0000976">
    <property type="term" value="F:transcription cis-regulatory region binding"/>
    <property type="evidence" value="ECO:0007669"/>
    <property type="project" value="TreeGrafter"/>
</dbReference>
<dbReference type="STRING" id="683260.SAMN05421874_11621"/>
<evidence type="ECO:0000256" key="5">
    <source>
        <dbReference type="SAM" id="MobiDB-lite"/>
    </source>
</evidence>
<keyword evidence="8" id="KW-1185">Reference proteome</keyword>
<evidence type="ECO:0000256" key="4">
    <source>
        <dbReference type="PROSITE-ProRule" id="PRU00335"/>
    </source>
</evidence>
<feature type="compositionally biased region" description="Basic and acidic residues" evidence="5">
    <location>
        <begin position="13"/>
        <end position="23"/>
    </location>
</feature>
<evidence type="ECO:0000313" key="8">
    <source>
        <dbReference type="Proteomes" id="UP000198683"/>
    </source>
</evidence>
<dbReference type="InterPro" id="IPR009057">
    <property type="entry name" value="Homeodomain-like_sf"/>
</dbReference>
<evidence type="ECO:0000259" key="6">
    <source>
        <dbReference type="PROSITE" id="PS50977"/>
    </source>
</evidence>
<dbReference type="Gene3D" id="1.10.357.10">
    <property type="entry name" value="Tetracycline Repressor, domain 2"/>
    <property type="match status" value="1"/>
</dbReference>
<dbReference type="PANTHER" id="PTHR30055:SF238">
    <property type="entry name" value="MYCOFACTOCIN BIOSYNTHESIS TRANSCRIPTIONAL REGULATOR MFTR-RELATED"/>
    <property type="match status" value="1"/>
</dbReference>
<dbReference type="InterPro" id="IPR001647">
    <property type="entry name" value="HTH_TetR"/>
</dbReference>
<evidence type="ECO:0000256" key="3">
    <source>
        <dbReference type="ARBA" id="ARBA00023163"/>
    </source>
</evidence>
<dbReference type="InterPro" id="IPR050109">
    <property type="entry name" value="HTH-type_TetR-like_transc_reg"/>
</dbReference>
<dbReference type="EMBL" id="FNFB01000016">
    <property type="protein sequence ID" value="SDL11832.1"/>
    <property type="molecule type" value="Genomic_DNA"/>
</dbReference>
<dbReference type="Proteomes" id="UP000198683">
    <property type="component" value="Unassembled WGS sequence"/>
</dbReference>
<dbReference type="PROSITE" id="PS50977">
    <property type="entry name" value="HTH_TETR_2"/>
    <property type="match status" value="1"/>
</dbReference>
<feature type="region of interest" description="Disordered" evidence="5">
    <location>
        <begin position="1"/>
        <end position="23"/>
    </location>
</feature>
<dbReference type="PROSITE" id="PS01081">
    <property type="entry name" value="HTH_TETR_1"/>
    <property type="match status" value="1"/>
</dbReference>
<accession>A0A1G9HFZ5</accession>
<keyword evidence="3" id="KW-0804">Transcription</keyword>
<evidence type="ECO:0000256" key="2">
    <source>
        <dbReference type="ARBA" id="ARBA00023125"/>
    </source>
</evidence>
<dbReference type="GO" id="GO:0003700">
    <property type="term" value="F:DNA-binding transcription factor activity"/>
    <property type="evidence" value="ECO:0007669"/>
    <property type="project" value="TreeGrafter"/>
</dbReference>